<evidence type="ECO:0000256" key="8">
    <source>
        <dbReference type="RuleBase" id="RU368017"/>
    </source>
</evidence>
<name>A0A507DDT0_9FUNG</name>
<dbReference type="Gene3D" id="1.20.5.2210">
    <property type="match status" value="1"/>
</dbReference>
<evidence type="ECO:0000256" key="6">
    <source>
        <dbReference type="ARBA" id="ARBA00023128"/>
    </source>
</evidence>
<evidence type="ECO:0000256" key="3">
    <source>
        <dbReference type="ARBA" id="ARBA00022781"/>
    </source>
</evidence>
<comment type="subcellular location">
    <subcellularLocation>
        <location evidence="8">Mitochondrion</location>
    </subcellularLocation>
    <subcellularLocation>
        <location evidence="8">Mitochondrion inner membrane</location>
    </subcellularLocation>
</comment>
<keyword evidence="4 8" id="KW-0999">Mitochondrion inner membrane</keyword>
<evidence type="ECO:0000313" key="10">
    <source>
        <dbReference type="Proteomes" id="UP000320475"/>
    </source>
</evidence>
<dbReference type="PANTHER" id="PTHR12733:SF3">
    <property type="entry name" value="ATP SYNTHASE F(0) COMPLEX SUBUNIT B1, MITOCHONDRIAL"/>
    <property type="match status" value="1"/>
</dbReference>
<dbReference type="InterPro" id="IPR013837">
    <property type="entry name" value="ATP_synth_F0_suB"/>
</dbReference>
<comment type="subunit">
    <text evidence="8">F-type ATPases have 2 components, CF(1) - the catalytic core - and CF(0) - the membrane proton channel. In yeast, the dimeric form of ATP synthase consists of 17 polypeptides: alpha, beta, gamma, delta, epsilon, 4 (B), 5 (OSCP), 6 (A), 8, 9 (C), d, E (Tim11), f, g, h, i/j and k.</text>
</comment>
<dbReference type="VEuPathDB" id="FungiDB:SeMB42_g04757"/>
<evidence type="ECO:0000256" key="4">
    <source>
        <dbReference type="ARBA" id="ARBA00022792"/>
    </source>
</evidence>
<organism evidence="9 10">
    <name type="scientific">Synchytrium endobioticum</name>
    <dbReference type="NCBI Taxonomy" id="286115"/>
    <lineage>
        <taxon>Eukaryota</taxon>
        <taxon>Fungi</taxon>
        <taxon>Fungi incertae sedis</taxon>
        <taxon>Chytridiomycota</taxon>
        <taxon>Chytridiomycota incertae sedis</taxon>
        <taxon>Chytridiomycetes</taxon>
        <taxon>Synchytriales</taxon>
        <taxon>Synchytriaceae</taxon>
        <taxon>Synchytrium</taxon>
    </lineage>
</organism>
<reference evidence="9 10" key="1">
    <citation type="journal article" date="2019" name="Sci. Rep.">
        <title>Comparative genomics of chytrid fungi reveal insights into the obligate biotrophic and pathogenic lifestyle of Synchytrium endobioticum.</title>
        <authorList>
            <person name="van de Vossenberg B.T.L.H."/>
            <person name="Warris S."/>
            <person name="Nguyen H.D.T."/>
            <person name="van Gent-Pelzer M.P.E."/>
            <person name="Joly D.L."/>
            <person name="van de Geest H.C."/>
            <person name="Bonants P.J.M."/>
            <person name="Smith D.S."/>
            <person name="Levesque C.A."/>
            <person name="van der Lee T.A.J."/>
        </authorList>
    </citation>
    <scope>NUCLEOTIDE SEQUENCE [LARGE SCALE GENOMIC DNA]</scope>
    <source>
        <strain evidence="9 10">LEV6574</strain>
    </source>
</reference>
<protein>
    <recommendedName>
        <fullName evidence="8">ATP synthase subunit 4</fullName>
    </recommendedName>
</protein>
<dbReference type="Pfam" id="PF05405">
    <property type="entry name" value="Mt_ATP-synt_B"/>
    <property type="match status" value="1"/>
</dbReference>
<dbReference type="InterPro" id="IPR008688">
    <property type="entry name" value="ATP_synth_Bsub_B/MI25"/>
</dbReference>
<comment type="function">
    <text evidence="8">Subunit b, of the mitochondrial membrane ATP synthase complex (F(1)F(0) ATP synthase or Complex V) that produces ATP from ADP in the presence of a proton gradient across the membrane which is generated by electron transport complexes of the respiratory chain. ATP synthase complex consist of a soluble F(1) head domain - the catalytic core - and a membrane F(1) domain - the membrane proton channel. These two domains are linked by a central stalk rotating inside the F(1) region and a stationary peripheral stalk. During catalysis, ATP synthesis in the catalytic domain of F(1) is coupled via a rotary mechanism of the central stalk subunits to proton translocation. In vivo, can only synthesize ATP although its ATP hydrolase activity can be activated artificially in vitro. Part of the complex F(0) domain. Part of the complex F(0) domain and the peripheric stalk, which acts as a stator to hold the catalytic alpha(3)beta(3) subcomplex and subunit a/ATP6 static relative to the rotary elements.</text>
</comment>
<keyword evidence="3 8" id="KW-0375">Hydrogen ion transport</keyword>
<evidence type="ECO:0000256" key="2">
    <source>
        <dbReference type="ARBA" id="ARBA00022547"/>
    </source>
</evidence>
<dbReference type="GO" id="GO:0045259">
    <property type="term" value="C:proton-transporting ATP synthase complex"/>
    <property type="evidence" value="ECO:0007669"/>
    <property type="project" value="UniProtKB-KW"/>
</dbReference>
<proteinExistence type="inferred from homology"/>
<dbReference type="SUPFAM" id="SSF161060">
    <property type="entry name" value="ATP synthase B chain-like"/>
    <property type="match status" value="1"/>
</dbReference>
<evidence type="ECO:0000256" key="7">
    <source>
        <dbReference type="ARBA" id="ARBA00023136"/>
    </source>
</evidence>
<evidence type="ECO:0000256" key="5">
    <source>
        <dbReference type="ARBA" id="ARBA00023065"/>
    </source>
</evidence>
<comment type="caution">
    <text evidence="9">The sequence shown here is derived from an EMBL/GenBank/DDBJ whole genome shotgun (WGS) entry which is preliminary data.</text>
</comment>
<accession>A0A507DDT0</accession>
<keyword evidence="2 8" id="KW-0138">CF(0)</keyword>
<evidence type="ECO:0000256" key="1">
    <source>
        <dbReference type="ARBA" id="ARBA00022448"/>
    </source>
</evidence>
<keyword evidence="6 8" id="KW-0496">Mitochondrion</keyword>
<dbReference type="PANTHER" id="PTHR12733">
    <property type="entry name" value="MITOCHONDRIAL ATP SYNTHASE B CHAIN"/>
    <property type="match status" value="1"/>
</dbReference>
<dbReference type="EMBL" id="QEAM01000026">
    <property type="protein sequence ID" value="TPX49849.1"/>
    <property type="molecule type" value="Genomic_DNA"/>
</dbReference>
<gene>
    <name evidence="9" type="ORF">SeLEV6574_g01230</name>
</gene>
<dbReference type="GO" id="GO:0005743">
    <property type="term" value="C:mitochondrial inner membrane"/>
    <property type="evidence" value="ECO:0007669"/>
    <property type="project" value="UniProtKB-SubCell"/>
</dbReference>
<keyword evidence="5 8" id="KW-0406">Ion transport</keyword>
<comment type="similarity">
    <text evidence="8">Belongs to the eukaryotic ATPase B chain family.</text>
</comment>
<dbReference type="GO" id="GO:0046933">
    <property type="term" value="F:proton-transporting ATP synthase activity, rotational mechanism"/>
    <property type="evidence" value="ECO:0007669"/>
    <property type="project" value="TreeGrafter"/>
</dbReference>
<dbReference type="OrthoDB" id="67388at2759"/>
<sequence length="250" mass="28016">MSFSRASMMAARVWRPALAGNVFARNLPAIASFPGHIMQQPRTMATSRRDPKETASALINIFPGEGMAAKSGSILFTAAVAAYMVSKEIYIVDAEFYEMLAIFGAYYIWYLGGRDGAIEYFNERKATMKKVLETARQDHKAVVQERIEHISKLSDVVDITKGLYDMAKDIAKLEAEAYELKQRVAFSNDVKSMLDQWVRYEASVREAQQRKLVEAVLSKIKTSLDDPKVQQTILNQCLSDVENLASTARA</sequence>
<dbReference type="Proteomes" id="UP000320475">
    <property type="component" value="Unassembled WGS sequence"/>
</dbReference>
<keyword evidence="7 8" id="KW-0472">Membrane</keyword>
<evidence type="ECO:0000313" key="9">
    <source>
        <dbReference type="EMBL" id="TPX49849.1"/>
    </source>
</evidence>
<dbReference type="AlphaFoldDB" id="A0A507DDT0"/>
<keyword evidence="1 8" id="KW-0813">Transport</keyword>